<keyword evidence="2" id="KW-0677">Repeat</keyword>
<keyword evidence="4" id="KW-0802">TPR repeat</keyword>
<feature type="domain" description="Protein kinase" evidence="5">
    <location>
        <begin position="19"/>
        <end position="299"/>
    </location>
</feature>
<dbReference type="SUPFAM" id="SSF50998">
    <property type="entry name" value="Quinoprotein alcohol dehydrogenase-like"/>
    <property type="match status" value="1"/>
</dbReference>
<dbReference type="InterPro" id="IPR000719">
    <property type="entry name" value="Prot_kinase_dom"/>
</dbReference>
<dbReference type="InterPro" id="IPR015943">
    <property type="entry name" value="WD40/YVTN_repeat-like_dom_sf"/>
</dbReference>
<keyword evidence="6" id="KW-0808">Transferase</keyword>
<dbReference type="AlphaFoldDB" id="A0A6M4PEU4"/>
<dbReference type="CDD" id="cd14014">
    <property type="entry name" value="STKc_PknB_like"/>
    <property type="match status" value="1"/>
</dbReference>
<keyword evidence="1 3" id="KW-0853">WD repeat</keyword>
<evidence type="ECO:0000313" key="7">
    <source>
        <dbReference type="Proteomes" id="UP000502641"/>
    </source>
</evidence>
<keyword evidence="7" id="KW-1185">Reference proteome</keyword>
<dbReference type="SUPFAM" id="SSF48452">
    <property type="entry name" value="TPR-like"/>
    <property type="match status" value="1"/>
</dbReference>
<dbReference type="EMBL" id="CP053189">
    <property type="protein sequence ID" value="QJS08196.1"/>
    <property type="molecule type" value="Genomic_DNA"/>
</dbReference>
<dbReference type="Gene3D" id="3.30.200.20">
    <property type="entry name" value="Phosphorylase Kinase, domain 1"/>
    <property type="match status" value="1"/>
</dbReference>
<dbReference type="SMART" id="SM00220">
    <property type="entry name" value="S_TKc"/>
    <property type="match status" value="1"/>
</dbReference>
<feature type="repeat" description="WD" evidence="3">
    <location>
        <begin position="534"/>
        <end position="566"/>
    </location>
</feature>
<protein>
    <submittedName>
        <fullName evidence="6">Protein kinase</fullName>
    </submittedName>
</protein>
<accession>A0A6M4PEU4</accession>
<dbReference type="InterPro" id="IPR011047">
    <property type="entry name" value="Quinoprotein_ADH-like_sf"/>
</dbReference>
<dbReference type="SMART" id="SM00028">
    <property type="entry name" value="TPR"/>
    <property type="match status" value="2"/>
</dbReference>
<evidence type="ECO:0000313" key="6">
    <source>
        <dbReference type="EMBL" id="QJS08196.1"/>
    </source>
</evidence>
<dbReference type="PROSITE" id="PS50011">
    <property type="entry name" value="PROTEIN_KINASE_DOM"/>
    <property type="match status" value="1"/>
</dbReference>
<gene>
    <name evidence="6" type="ORF">HKX69_00450</name>
</gene>
<dbReference type="InterPro" id="IPR011990">
    <property type="entry name" value="TPR-like_helical_dom_sf"/>
</dbReference>
<dbReference type="KEGG" id="sarg:HKX69_00450"/>
<dbReference type="PROSITE" id="PS50005">
    <property type="entry name" value="TPR"/>
    <property type="match status" value="1"/>
</dbReference>
<dbReference type="InterPro" id="IPR001680">
    <property type="entry name" value="WD40_rpt"/>
</dbReference>
<sequence length="1196" mass="127128">MGRGPARIWTPGDVVLGLYEVLDVVRDGGMGLVHRVRHRDWQVDLAVKTPRPERVRTPHDRRLFETEAGTWVGLGLHPHTVNCVYVRTIDSLPRVFAEWIDGGSLAAAVRGGRLYEGGHRVALGRILDVAVQMAWGLAHAHDSGLVHQDVKPANVMLQRDGTAKVTDFGLAGTSAANRQEGGDGPGDDPPGVTFAGMTPAYCSPEQAVAAAGRRAVRLTTATDVWSWAVSVLEMFAGRRLTDHGQAAGDALERFLRAGGADDARVPAMPASVGGLLRQCFQQDPAARPSGFHEISSALVELYRAELGTAYGRPEPRRVDLLSAGLSNQALSLLDLGRADEAEELWQRAVAADPHHLPTLYNSGLHRWRSGRLTGEELFSDLAAARAAGPPDGLGALLLGCVALERHEDGQAAELLREAVAAEPDSMDAAVALAELARRPPPVRAELDGLIGRVTAVAASADGGLVLSGDSSGRLVLWAHGERSRRRARRTLTRSGQRVLHLAMDAAGTRGAVLREDGSVETWDLARRRRLDRPARQDSSPACTLAVSGDGRYVAVGRQDGTVRIWQPGRPEQVVAMVRAHSGAVTSLALSRDGSRGVSASFGRGDHDGTVRAWAPFAGRLLGTLTGPVRGTLRGREVRTSALDRVGISPDARCAVVAWWTGPLTVWDARRCEMVSEVPHRLRHVEAVAVASSGPTLLTAGDGGTSIQAWDPTTGRCLRTVDRDTPSGLYSVDGVALAAKGRVAVLGGDGLVVLRSLPGTGYRAPWCYARPGSARELTRTDEAFRALIARVDELADTERYASAAETLRAAQQVPGFARHPEVRQAWARVGAHGRRATLLGAWVLWGYDGDQVLTQPVTAALGRAGTLLATGRWTGEVDVWDAAAGERLHTFDRGERGSARDIRFALDGLLLLVLTNAGTIRQLSLEDGGKRLFTDDSGRISAFALNPAGNRVLIGDETGTLRVRDLPAGSVLSTVRAHAGKVHAVALSPDGRFAATHGSTRSQPSFPQAGEHEVHLWPLDAERPAWTLPSRGGEEFPDFSPDGRTLFLSTGLSTTAWDVASGAFRYSVDCGGSFSSGQTARAFSADGTLAASPGRDGVQVWETATGRVLHSLPCGMPYGFALGADGTFAVTGGWDGLLRVWDLRSGSCLRTLEGHEGPVASVELSPDGTLLATADLGSALRVWELAWDYAVGPGDGD</sequence>
<dbReference type="InterPro" id="IPR019734">
    <property type="entry name" value="TPR_rpt"/>
</dbReference>
<dbReference type="GO" id="GO:0005524">
    <property type="term" value="F:ATP binding"/>
    <property type="evidence" value="ECO:0007669"/>
    <property type="project" value="InterPro"/>
</dbReference>
<feature type="repeat" description="TPR" evidence="4">
    <location>
        <begin position="322"/>
        <end position="355"/>
    </location>
</feature>
<dbReference type="PROSITE" id="PS00678">
    <property type="entry name" value="WD_REPEATS_1"/>
    <property type="match status" value="1"/>
</dbReference>
<dbReference type="PROSITE" id="PS50294">
    <property type="entry name" value="WD_REPEATS_REGION"/>
    <property type="match status" value="1"/>
</dbReference>
<dbReference type="PROSITE" id="PS50082">
    <property type="entry name" value="WD_REPEATS_2"/>
    <property type="match status" value="3"/>
</dbReference>
<dbReference type="SMART" id="SM00320">
    <property type="entry name" value="WD40"/>
    <property type="match status" value="11"/>
</dbReference>
<keyword evidence="6" id="KW-0418">Kinase</keyword>
<dbReference type="Proteomes" id="UP000502641">
    <property type="component" value="Chromosome"/>
</dbReference>
<dbReference type="Pfam" id="PF00400">
    <property type="entry name" value="WD40"/>
    <property type="match status" value="5"/>
</dbReference>
<dbReference type="InterPro" id="IPR036322">
    <property type="entry name" value="WD40_repeat_dom_sf"/>
</dbReference>
<evidence type="ECO:0000256" key="1">
    <source>
        <dbReference type="ARBA" id="ARBA00022574"/>
    </source>
</evidence>
<dbReference type="SUPFAM" id="SSF50978">
    <property type="entry name" value="WD40 repeat-like"/>
    <property type="match status" value="1"/>
</dbReference>
<name>A0A6M4PEU4_9ACTN</name>
<dbReference type="InterPro" id="IPR011009">
    <property type="entry name" value="Kinase-like_dom_sf"/>
</dbReference>
<dbReference type="PROSITE" id="PS00108">
    <property type="entry name" value="PROTEIN_KINASE_ST"/>
    <property type="match status" value="1"/>
</dbReference>
<feature type="repeat" description="WD" evidence="3">
    <location>
        <begin position="1151"/>
        <end position="1184"/>
    </location>
</feature>
<dbReference type="PANTHER" id="PTHR22847:SF637">
    <property type="entry name" value="WD REPEAT DOMAIN 5B"/>
    <property type="match status" value="1"/>
</dbReference>
<evidence type="ECO:0000259" key="5">
    <source>
        <dbReference type="PROSITE" id="PS50011"/>
    </source>
</evidence>
<dbReference type="PANTHER" id="PTHR22847">
    <property type="entry name" value="WD40 REPEAT PROTEIN"/>
    <property type="match status" value="1"/>
</dbReference>
<dbReference type="InterPro" id="IPR008271">
    <property type="entry name" value="Ser/Thr_kinase_AS"/>
</dbReference>
<feature type="repeat" description="WD" evidence="3">
    <location>
        <begin position="1124"/>
        <end position="1150"/>
    </location>
</feature>
<evidence type="ECO:0000256" key="4">
    <source>
        <dbReference type="PROSITE-ProRule" id="PRU00339"/>
    </source>
</evidence>
<organism evidence="6 7">
    <name type="scientific">Streptomyces argyrophylli</name>
    <dbReference type="NCBI Taxonomy" id="2726118"/>
    <lineage>
        <taxon>Bacteria</taxon>
        <taxon>Bacillati</taxon>
        <taxon>Actinomycetota</taxon>
        <taxon>Actinomycetes</taxon>
        <taxon>Kitasatosporales</taxon>
        <taxon>Streptomycetaceae</taxon>
        <taxon>Streptomyces</taxon>
    </lineage>
</organism>
<proteinExistence type="predicted"/>
<dbReference type="InterPro" id="IPR019775">
    <property type="entry name" value="WD40_repeat_CS"/>
</dbReference>
<dbReference type="RefSeq" id="WP_171150091.1">
    <property type="nucleotide sequence ID" value="NZ_CP053189.1"/>
</dbReference>
<evidence type="ECO:0000256" key="3">
    <source>
        <dbReference type="PROSITE-ProRule" id="PRU00221"/>
    </source>
</evidence>
<dbReference type="GO" id="GO:0004672">
    <property type="term" value="F:protein kinase activity"/>
    <property type="evidence" value="ECO:0007669"/>
    <property type="project" value="InterPro"/>
</dbReference>
<dbReference type="Pfam" id="PF00069">
    <property type="entry name" value="Pkinase"/>
    <property type="match status" value="1"/>
</dbReference>
<evidence type="ECO:0000256" key="2">
    <source>
        <dbReference type="ARBA" id="ARBA00022737"/>
    </source>
</evidence>
<dbReference type="SUPFAM" id="SSF56112">
    <property type="entry name" value="Protein kinase-like (PK-like)"/>
    <property type="match status" value="1"/>
</dbReference>
<reference evidence="6 7" key="1">
    <citation type="submission" date="2020-05" db="EMBL/GenBank/DDBJ databases">
        <authorList>
            <person name="Li K."/>
        </authorList>
    </citation>
    <scope>NUCLEOTIDE SEQUENCE [LARGE SCALE GENOMIC DNA]</scope>
    <source>
        <strain evidence="7">jing01</strain>
    </source>
</reference>
<dbReference type="Gene3D" id="1.25.40.10">
    <property type="entry name" value="Tetratricopeptide repeat domain"/>
    <property type="match status" value="1"/>
</dbReference>
<dbReference type="Gene3D" id="2.130.10.10">
    <property type="entry name" value="YVTN repeat-like/Quinoprotein amine dehydrogenase"/>
    <property type="match status" value="4"/>
</dbReference>
<dbReference type="Gene3D" id="1.10.510.10">
    <property type="entry name" value="Transferase(Phosphotransferase) domain 1"/>
    <property type="match status" value="1"/>
</dbReference>